<gene>
    <name evidence="2" type="ORF">A3A87_03860</name>
</gene>
<name>A0A1F6U6J8_9PROT</name>
<accession>A0A1F6U6J8</accession>
<feature type="compositionally biased region" description="Low complexity" evidence="1">
    <location>
        <begin position="145"/>
        <end position="159"/>
    </location>
</feature>
<feature type="region of interest" description="Disordered" evidence="1">
    <location>
        <begin position="145"/>
        <end position="178"/>
    </location>
</feature>
<dbReference type="EMBL" id="MFTC01000001">
    <property type="protein sequence ID" value="OGI52949.1"/>
    <property type="molecule type" value="Genomic_DNA"/>
</dbReference>
<evidence type="ECO:0000256" key="1">
    <source>
        <dbReference type="SAM" id="MobiDB-lite"/>
    </source>
</evidence>
<dbReference type="Proteomes" id="UP000179037">
    <property type="component" value="Unassembled WGS sequence"/>
</dbReference>
<proteinExistence type="predicted"/>
<comment type="caution">
    <text evidence="2">The sequence shown here is derived from an EMBL/GenBank/DDBJ whole genome shotgun (WGS) entry which is preliminary data.</text>
</comment>
<dbReference type="AlphaFoldDB" id="A0A1F6U6J8"/>
<feature type="compositionally biased region" description="Basic residues" evidence="1">
    <location>
        <begin position="160"/>
        <end position="178"/>
    </location>
</feature>
<evidence type="ECO:0000313" key="2">
    <source>
        <dbReference type="EMBL" id="OGI52949.1"/>
    </source>
</evidence>
<protein>
    <submittedName>
        <fullName evidence="2">Uncharacterized protein</fullName>
    </submittedName>
</protein>
<reference evidence="2 3" key="1">
    <citation type="journal article" date="2016" name="Nat. Commun.">
        <title>Thousands of microbial genomes shed light on interconnected biogeochemical processes in an aquifer system.</title>
        <authorList>
            <person name="Anantharaman K."/>
            <person name="Brown C.T."/>
            <person name="Hug L.A."/>
            <person name="Sharon I."/>
            <person name="Castelle C.J."/>
            <person name="Probst A.J."/>
            <person name="Thomas B.C."/>
            <person name="Singh A."/>
            <person name="Wilkins M.J."/>
            <person name="Karaoz U."/>
            <person name="Brodie E.L."/>
            <person name="Williams K.H."/>
            <person name="Hubbard S.S."/>
            <person name="Banfield J.F."/>
        </authorList>
    </citation>
    <scope>NUCLEOTIDE SEQUENCE [LARGE SCALE GENOMIC DNA]</scope>
</reference>
<sequence>MDSLDRAIDLVSRWKTEKKKERAEVLARLEGVIKDCQAATQVWQGYLDKPGKPGDHWTIMSWIGPDRAKQLHEINLRAKASVEEVCRMAGPAAGRFVVLDEDVIEMAYRQLKPGESGIDAANTAVANTQKYMEYLRGLIERVRSGKAPAAPAGKGAPTKSNKKAAAKPAKKKPAPKKK</sequence>
<organism evidence="2 3">
    <name type="scientific">Candidatus Muproteobacteria bacterium RIFCSPLOWO2_01_FULL_60_18</name>
    <dbReference type="NCBI Taxonomy" id="1817768"/>
    <lineage>
        <taxon>Bacteria</taxon>
        <taxon>Pseudomonadati</taxon>
        <taxon>Pseudomonadota</taxon>
        <taxon>Candidatus Muproteobacteria</taxon>
    </lineage>
</organism>
<evidence type="ECO:0000313" key="3">
    <source>
        <dbReference type="Proteomes" id="UP000179037"/>
    </source>
</evidence>